<evidence type="ECO:0000313" key="6">
    <source>
        <dbReference type="Proteomes" id="UP001595821"/>
    </source>
</evidence>
<dbReference type="InterPro" id="IPR013324">
    <property type="entry name" value="RNA_pol_sigma_r3/r4-like"/>
</dbReference>
<dbReference type="PANTHER" id="PTHR34236:SF1">
    <property type="entry name" value="DIMETHYL SULFOXIDE REDUCTASE TRANSCRIPTIONAL ACTIVATOR"/>
    <property type="match status" value="1"/>
</dbReference>
<evidence type="ECO:0000313" key="5">
    <source>
        <dbReference type="EMBL" id="MFC4248489.1"/>
    </source>
</evidence>
<protein>
    <submittedName>
        <fullName evidence="5">Helix-turn-helix domain-containing protein</fullName>
    </submittedName>
</protein>
<dbReference type="GeneID" id="71855646"/>
<dbReference type="PANTHER" id="PTHR34236">
    <property type="entry name" value="DIMETHYL SULFOXIDE REDUCTASE TRANSCRIPTIONAL ACTIVATOR"/>
    <property type="match status" value="1"/>
</dbReference>
<evidence type="ECO:0000259" key="3">
    <source>
        <dbReference type="Pfam" id="PF04967"/>
    </source>
</evidence>
<name>A0ABD5P2L3_9EURY</name>
<gene>
    <name evidence="5" type="ORF">ACFOZ7_16390</name>
</gene>
<feature type="domain" description="HTH bat-type" evidence="3">
    <location>
        <begin position="156"/>
        <end position="206"/>
    </location>
</feature>
<dbReference type="EMBL" id="JBHSDJ010000123">
    <property type="protein sequence ID" value="MFC4248489.1"/>
    <property type="molecule type" value="Genomic_DNA"/>
</dbReference>
<dbReference type="RefSeq" id="WP_246970397.1">
    <property type="nucleotide sequence ID" value="NZ_CP095397.1"/>
</dbReference>
<evidence type="ECO:0000256" key="2">
    <source>
        <dbReference type="ARBA" id="ARBA00023163"/>
    </source>
</evidence>
<accession>A0ABD5P2L3</accession>
<dbReference type="SUPFAM" id="SSF88659">
    <property type="entry name" value="Sigma3 and sigma4 domains of RNA polymerase sigma factors"/>
    <property type="match status" value="1"/>
</dbReference>
<evidence type="ECO:0000256" key="1">
    <source>
        <dbReference type="ARBA" id="ARBA00023015"/>
    </source>
</evidence>
<feature type="domain" description="Bacterioopsin transcriptional activator GAF and HTH associated" evidence="4">
    <location>
        <begin position="6"/>
        <end position="136"/>
    </location>
</feature>
<dbReference type="AlphaFoldDB" id="A0ABD5P2L3"/>
<evidence type="ECO:0000259" key="4">
    <source>
        <dbReference type="Pfam" id="PF15915"/>
    </source>
</evidence>
<sequence>MSVTADFSVPAEAFCLAETLEVVPQITVELDRLVAHSPNYVIPFLWVLGDEWDQFEAALAGDPTVVESTVTDSFSDSRLYQIQWAEVVNERLETILDHEGVILAARGSRDEWRLWVRFGSHEHFGEFEEHFEEEGPVTLHQLTAPKTPGHAQYGVSEKQRKSLLTAYDKGYYDVPRKTTGDEIAERLGITQQALSGRLRRGMATLIENTLGRHRDDRDDDD</sequence>
<proteinExistence type="predicted"/>
<dbReference type="InterPro" id="IPR031803">
    <property type="entry name" value="BAT_GAF/HTH-assoc"/>
</dbReference>
<keyword evidence="1" id="KW-0805">Transcription regulation</keyword>
<keyword evidence="2" id="KW-0804">Transcription</keyword>
<dbReference type="Pfam" id="PF04967">
    <property type="entry name" value="HTH_10"/>
    <property type="match status" value="1"/>
</dbReference>
<reference evidence="5 6" key="1">
    <citation type="journal article" date="2014" name="Int. J. Syst. Evol. Microbiol.">
        <title>Complete genome sequence of Corynebacterium casei LMG S-19264T (=DSM 44701T), isolated from a smear-ripened cheese.</title>
        <authorList>
            <consortium name="US DOE Joint Genome Institute (JGI-PGF)"/>
            <person name="Walter F."/>
            <person name="Albersmeier A."/>
            <person name="Kalinowski J."/>
            <person name="Ruckert C."/>
        </authorList>
    </citation>
    <scope>NUCLEOTIDE SEQUENCE [LARGE SCALE GENOMIC DNA]</scope>
    <source>
        <strain evidence="5 6">IBRC-M 10912</strain>
    </source>
</reference>
<dbReference type="Proteomes" id="UP001595821">
    <property type="component" value="Unassembled WGS sequence"/>
</dbReference>
<organism evidence="5 6">
    <name type="scientific">Natribaculum luteum</name>
    <dbReference type="NCBI Taxonomy" id="1586232"/>
    <lineage>
        <taxon>Archaea</taxon>
        <taxon>Methanobacteriati</taxon>
        <taxon>Methanobacteriota</taxon>
        <taxon>Stenosarchaea group</taxon>
        <taxon>Halobacteria</taxon>
        <taxon>Halobacteriales</taxon>
        <taxon>Natrialbaceae</taxon>
        <taxon>Natribaculum</taxon>
    </lineage>
</organism>
<dbReference type="Pfam" id="PF15915">
    <property type="entry name" value="BAT"/>
    <property type="match status" value="1"/>
</dbReference>
<comment type="caution">
    <text evidence="5">The sequence shown here is derived from an EMBL/GenBank/DDBJ whole genome shotgun (WGS) entry which is preliminary data.</text>
</comment>
<dbReference type="InterPro" id="IPR007050">
    <property type="entry name" value="HTH_bacterioopsin"/>
</dbReference>